<evidence type="ECO:0000313" key="2">
    <source>
        <dbReference type="EMBL" id="KAL3309681.1"/>
    </source>
</evidence>
<keyword evidence="1" id="KW-0472">Membrane</keyword>
<evidence type="ECO:0000256" key="1">
    <source>
        <dbReference type="SAM" id="Phobius"/>
    </source>
</evidence>
<comment type="caution">
    <text evidence="2">The sequence shown here is derived from an EMBL/GenBank/DDBJ whole genome shotgun (WGS) entry which is preliminary data.</text>
</comment>
<dbReference type="EMBL" id="JBJKFK010003642">
    <property type="protein sequence ID" value="KAL3309681.1"/>
    <property type="molecule type" value="Genomic_DNA"/>
</dbReference>
<proteinExistence type="predicted"/>
<keyword evidence="3" id="KW-1185">Reference proteome</keyword>
<dbReference type="Proteomes" id="UP001626550">
    <property type="component" value="Unassembled WGS sequence"/>
</dbReference>
<keyword evidence="1" id="KW-1133">Transmembrane helix</keyword>
<keyword evidence="1" id="KW-0812">Transmembrane</keyword>
<organism evidence="2 3">
    <name type="scientific">Cichlidogyrus casuarinus</name>
    <dbReference type="NCBI Taxonomy" id="1844966"/>
    <lineage>
        <taxon>Eukaryota</taxon>
        <taxon>Metazoa</taxon>
        <taxon>Spiralia</taxon>
        <taxon>Lophotrochozoa</taxon>
        <taxon>Platyhelminthes</taxon>
        <taxon>Monogenea</taxon>
        <taxon>Monopisthocotylea</taxon>
        <taxon>Dactylogyridea</taxon>
        <taxon>Ancyrocephalidae</taxon>
        <taxon>Cichlidogyrus</taxon>
    </lineage>
</organism>
<name>A0ABD2PV60_9PLAT</name>
<protein>
    <submittedName>
        <fullName evidence="2">Uncharacterized protein</fullName>
    </submittedName>
</protein>
<gene>
    <name evidence="2" type="ORF">Ciccas_011769</name>
</gene>
<reference evidence="2 3" key="1">
    <citation type="submission" date="2024-11" db="EMBL/GenBank/DDBJ databases">
        <title>Adaptive evolution of stress response genes in parasites aligns with host niche diversity.</title>
        <authorList>
            <person name="Hahn C."/>
            <person name="Resl P."/>
        </authorList>
    </citation>
    <scope>NUCLEOTIDE SEQUENCE [LARGE SCALE GENOMIC DNA]</scope>
    <source>
        <strain evidence="2">EGGRZ-B1_66</strain>
        <tissue evidence="2">Body</tissue>
    </source>
</reference>
<evidence type="ECO:0000313" key="3">
    <source>
        <dbReference type="Proteomes" id="UP001626550"/>
    </source>
</evidence>
<sequence>MSYSIPDEVHADFMLAGSGVMVRCNKAICIAIAVICLIGIELPFSEQQDFGKSLPGQHSRCDNFVTSQARIDVTNKKYWNFSAPAKALPKTTHSLDCIKIIQG</sequence>
<feature type="transmembrane region" description="Helical" evidence="1">
    <location>
        <begin position="20"/>
        <end position="40"/>
    </location>
</feature>
<dbReference type="AlphaFoldDB" id="A0ABD2PV60"/>
<accession>A0ABD2PV60</accession>